<sequence>MKVIRIVAQVLLLYIFYYAGVLIVDITHLPLPASIIGMVLLFICLHFKWIKVDYIKEGANFLIAFMTLFFIPPIIGIIDYPQLISVSGTLLLASVIISTLFVLLTTGIISQWIEKKELEMKEKKEKGEAEHAGKCIHH</sequence>
<feature type="transmembrane region" description="Helical" evidence="6">
    <location>
        <begin position="59"/>
        <end position="78"/>
    </location>
</feature>
<keyword evidence="4 6" id="KW-1133">Transmembrane helix</keyword>
<organism evidence="7 8">
    <name type="scientific">Ureibacillus terrenus</name>
    <dbReference type="NCBI Taxonomy" id="118246"/>
    <lineage>
        <taxon>Bacteria</taxon>
        <taxon>Bacillati</taxon>
        <taxon>Bacillota</taxon>
        <taxon>Bacilli</taxon>
        <taxon>Bacillales</taxon>
        <taxon>Caryophanaceae</taxon>
        <taxon>Ureibacillus</taxon>
    </lineage>
</organism>
<evidence type="ECO:0000256" key="4">
    <source>
        <dbReference type="ARBA" id="ARBA00022989"/>
    </source>
</evidence>
<evidence type="ECO:0000256" key="3">
    <source>
        <dbReference type="ARBA" id="ARBA00022692"/>
    </source>
</evidence>
<keyword evidence="8" id="KW-1185">Reference proteome</keyword>
<evidence type="ECO:0000313" key="7">
    <source>
        <dbReference type="EMBL" id="TQE89755.1"/>
    </source>
</evidence>
<feature type="transmembrane region" description="Helical" evidence="6">
    <location>
        <begin position="90"/>
        <end position="113"/>
    </location>
</feature>
<keyword evidence="2" id="KW-1003">Cell membrane</keyword>
<evidence type="ECO:0000256" key="5">
    <source>
        <dbReference type="ARBA" id="ARBA00023136"/>
    </source>
</evidence>
<evidence type="ECO:0000256" key="1">
    <source>
        <dbReference type="ARBA" id="ARBA00004651"/>
    </source>
</evidence>
<gene>
    <name evidence="7" type="ORF">FKZ59_11985</name>
</gene>
<dbReference type="Pfam" id="PF03788">
    <property type="entry name" value="LrgA"/>
    <property type="match status" value="1"/>
</dbReference>
<dbReference type="InterPro" id="IPR005538">
    <property type="entry name" value="LrgA/CidA"/>
</dbReference>
<comment type="caution">
    <text evidence="7">The sequence shown here is derived from an EMBL/GenBank/DDBJ whole genome shotgun (WGS) entry which is preliminary data.</text>
</comment>
<reference evidence="7 8" key="1">
    <citation type="submission" date="2019-06" db="EMBL/GenBank/DDBJ databases">
        <title>Genome sequence of Ureibacillus terrenus.</title>
        <authorList>
            <person name="Maclea K.S."/>
            <person name="Simoes M."/>
        </authorList>
    </citation>
    <scope>NUCLEOTIDE SEQUENCE [LARGE SCALE GENOMIC DNA]</scope>
    <source>
        <strain evidence="7 8">ATCC BAA-384</strain>
    </source>
</reference>
<dbReference type="AlphaFoldDB" id="A0A540UZ28"/>
<name>A0A540UZ28_9BACL</name>
<evidence type="ECO:0000256" key="2">
    <source>
        <dbReference type="ARBA" id="ARBA00022475"/>
    </source>
</evidence>
<feature type="transmembrane region" description="Helical" evidence="6">
    <location>
        <begin position="7"/>
        <end position="24"/>
    </location>
</feature>
<dbReference type="GO" id="GO:0005886">
    <property type="term" value="C:plasma membrane"/>
    <property type="evidence" value="ECO:0007669"/>
    <property type="project" value="UniProtKB-SubCell"/>
</dbReference>
<proteinExistence type="predicted"/>
<keyword evidence="3 6" id="KW-0812">Transmembrane</keyword>
<dbReference type="PANTHER" id="PTHR33931">
    <property type="entry name" value="HOLIN-LIKE PROTEIN CIDA-RELATED"/>
    <property type="match status" value="1"/>
</dbReference>
<dbReference type="EMBL" id="VIGD01000017">
    <property type="protein sequence ID" value="TQE89755.1"/>
    <property type="molecule type" value="Genomic_DNA"/>
</dbReference>
<accession>A0A540UZ28</accession>
<dbReference type="OrthoDB" id="3176438at2"/>
<feature type="transmembrane region" description="Helical" evidence="6">
    <location>
        <begin position="30"/>
        <end position="47"/>
    </location>
</feature>
<dbReference type="NCBIfam" id="NF002460">
    <property type="entry name" value="PRK01658.1"/>
    <property type="match status" value="1"/>
</dbReference>
<dbReference type="Proteomes" id="UP000315753">
    <property type="component" value="Unassembled WGS sequence"/>
</dbReference>
<evidence type="ECO:0000313" key="8">
    <source>
        <dbReference type="Proteomes" id="UP000315753"/>
    </source>
</evidence>
<protein>
    <submittedName>
        <fullName evidence="7">CidA/LrgA family protein</fullName>
    </submittedName>
</protein>
<evidence type="ECO:0000256" key="6">
    <source>
        <dbReference type="SAM" id="Phobius"/>
    </source>
</evidence>
<comment type="subcellular location">
    <subcellularLocation>
        <location evidence="1">Cell membrane</location>
        <topology evidence="1">Multi-pass membrane protein</topology>
    </subcellularLocation>
</comment>
<keyword evidence="5 6" id="KW-0472">Membrane</keyword>
<dbReference type="PANTHER" id="PTHR33931:SF2">
    <property type="entry name" value="HOLIN-LIKE PROTEIN CIDA"/>
    <property type="match status" value="1"/>
</dbReference>